<feature type="transmembrane region" description="Helical" evidence="10">
    <location>
        <begin position="1274"/>
        <end position="1300"/>
    </location>
</feature>
<dbReference type="Gene3D" id="3.30.710.10">
    <property type="entry name" value="Potassium Channel Kv1.1, Chain A"/>
    <property type="match status" value="1"/>
</dbReference>
<evidence type="ECO:0000256" key="6">
    <source>
        <dbReference type="ARBA" id="ARBA00023136"/>
    </source>
</evidence>
<feature type="transmembrane region" description="Helical" evidence="10">
    <location>
        <begin position="2236"/>
        <end position="2254"/>
    </location>
</feature>
<feature type="transmembrane region" description="Helical" evidence="10">
    <location>
        <begin position="2266"/>
        <end position="2287"/>
    </location>
</feature>
<keyword evidence="4" id="KW-0560">Oxidoreductase</keyword>
<evidence type="ECO:0000256" key="5">
    <source>
        <dbReference type="ARBA" id="ARBA00023027"/>
    </source>
</evidence>
<dbReference type="InterPro" id="IPR000884">
    <property type="entry name" value="TSP1_rpt"/>
</dbReference>
<dbReference type="InterPro" id="IPR000210">
    <property type="entry name" value="BTB/POZ_dom"/>
</dbReference>
<dbReference type="InterPro" id="IPR036383">
    <property type="entry name" value="TSP1_rpt_sf"/>
</dbReference>
<dbReference type="Pfam" id="PF12349">
    <property type="entry name" value="Sterol-sensing"/>
    <property type="match status" value="1"/>
</dbReference>
<dbReference type="SUPFAM" id="SSF51735">
    <property type="entry name" value="NAD(P)-binding Rossmann-fold domains"/>
    <property type="match status" value="1"/>
</dbReference>
<dbReference type="CDD" id="cd18186">
    <property type="entry name" value="BTB_POZ_ZBTB_KLHL-like"/>
    <property type="match status" value="1"/>
</dbReference>
<protein>
    <submittedName>
        <fullName evidence="13">Uncharacterized protein</fullName>
    </submittedName>
</protein>
<comment type="caution">
    <text evidence="13">The sequence shown here is derived from an EMBL/GenBank/DDBJ whole genome shotgun (WGS) entry which is preliminary data.</text>
</comment>
<evidence type="ECO:0000256" key="8">
    <source>
        <dbReference type="ARBA" id="ARBA00038046"/>
    </source>
</evidence>
<dbReference type="PROSITE" id="PS50097">
    <property type="entry name" value="BTB"/>
    <property type="match status" value="1"/>
</dbReference>
<evidence type="ECO:0000313" key="14">
    <source>
        <dbReference type="Proteomes" id="UP000654075"/>
    </source>
</evidence>
<evidence type="ECO:0000256" key="2">
    <source>
        <dbReference type="ARBA" id="ARBA00022692"/>
    </source>
</evidence>
<sequence>VQFLLLPGHHWGLTMFQPLNDDEDLFDRVTAVCLGTGRFLRAMLVPALSELGGEIILAQTRGVSFVQYVNARLPERSYEVDTVLQDGTVVTSKQPIAACGSLGVPEDHEAFMSLPEKLPALRFIGLGLTEAGIEHNGRSILDLAEFLYACFEADSEDRCLLSVLNTDNLPFNGDAVRSHVCSCDFTQEASRAQEFEAWLAKRVCFHNTMVDRITSHREGCPDVPRAEPLPAKALVIEDLQGVLPVQFSSVPGVLVRSQPGQLAVDIALKLRIANAIHTAMVYAMALGGLFRTDACVGHADVLPYLEQLFERDIVCCCAELQVPRLTVTPIFSEWMSRLQHRHFGLECFFVCQNATQKMGIRLLPSVRATIGAGEVPSDFMVFALAVMLRFLTPIGDQPRVGENPPVFVGRLDPFETHGSGWKAQVGSPQTPAEDWSYVPGLYVRPSSKTYEFKDGDGIVPLLLRPLGRPGGCSTTAAASIASEVLSRLEGFDPRGLGLAFEGVSCEADGLANRGKAPTFRKHRYLPHSAAEGVGRSGGESQNSFVIGMSWCGMRSPASQREPTEAWELCSASRPAGECSFELQLSKVRFRAILHEILICAWDDAALPQKSFNQLQLEDPKVKVVLERGSDDYIIGLTPEHSQTRESILRGGKQNWLHSIGKQLITDRAAEWAQVASHFPCIPSGIGEEVCMKFDGNAVTISYASTSLGPYRVPEGKYSPCVLTSWPDTTLIVRYRPLTSKRKRSELLICDKLFRDRKFTDASIMCGGHRIPVHRCVLAAASPVFERMLESGMREGHTTTIEVQDVSPEAIEMMVRYIYTGDALPLSEQLSELFVLGNKYMIPSLVSDIGLLMVQKLDKTNGKDILHVVRRHATCADQYSVELWDKIMAKLHGDRELMQGVLEIPGSYLKCIARRPALVLLVWTLVPMCFIVTTVLFFGLPELEVDVSTSSYLRADGPISDRWSCLETAMQLEAERKEQLLSRKTLISDKAPGSRNLESQSEREFEASWHIKLYYQASDIFDPRVLKYIRAFEERLAALPNFGRFCFSQLDANKTCRGPVSAMRFFFGPRKDVERYGSYTNNDNFNNNFNNDDDNNDNTAYYVQPNGAALLPDTLHDPASVIDALGEARFWPQYPEKSYRTIWYFDSKFPKSTAMQSKLLFGLPLAGFSNKLERPLEQQQLYQAFLENELYPLLLQAYEESEVKVNYEGSLLTEYEIKLVLFADAAKATASVLLVYLYMAAYTRAPLVALLGMATVVLSIPVGLALFVVCGHRTIPAINFLVLFLLTGIGADHLFILMDAWRHTKRDHSNLVSRLHLTFRRAGKSIAACGTTTAISFLSNMFSAVRPLRSFGLFVGLCVLANLVLVMCMFPPVLILRQQSKKRAAKHSTVCDEVAAEGACHEETLSASNNDPDIFPYSRAELFFAEKFVPCLVFFRYPVLLGGLLLTAACLALVALETRPSRSLPAFFAPGSHNLGDVPGIRDMFSADRVWTSDMEEVPLQICEGCTWAQDCRWGSWEDWQACSAICGLGQRSRSRAPGVFAGPSGQPCLGNPLELAACYVSCQRSSPPTDQMLDSATADCRWSSWALWGTCDAECGSGLESRNRAQARPQSGSGAACAGYRVDFRNCSQQPPDCRPQCQLSAWEVGGCTTTCGSGLRTMRRHTQVSPAGACDGIPMERQVDCGNPDCNSHPCTYGDWEDADATSGCSASCGLGQKHMIRPVLSSPEGHEWLCYAPSSRERLVLVQCYLQDCPLNTNSNNISNSNSSSCGEALYGDWSDWGVCSRNCSQLPLSRQRTRSKPQNCTNPPEANDHNNSNNNNSSQREDCSQTSTTCTPECLSQGWSQSTSCSTSCGRGVKLERRPANSSAPANCPLERELDCGLTPCPVDCALGEWKSASNCSACGGSPSGSRLMLRQVLHFASHGGQSCPSAESPERRKTERCDCQDQTTTPGPAPEAFVDNDNSNNNNSNHSSNNNNSNNNNNNSNSNNNNISNNNYSSSRSTRKGGGEALPDSALARVYVVFGLSGRAPLAGLSKAGSLQAGSELLLDAGFDFGSSGAQGAVETLCRQLEQHRQQLAIRSVECFVDDFREYLTVVKGPNYTYPVEPAAEIHSLLRGFLGIRRFGEVWADSIGASGSEAADNRVTWIIIPVVSNIPWNTDPAEAAAWHENWEKFIHERNELHLASSGTGTMYHTSKLWVRFDFETRLVSSTLISAFSSSLFALVAVFLFLGNAALTVYLLLTNMCTIICLAGWMFGILRWEFGAVEAVALIVVVGLSVDYSLHIAECYSQSKGSRYQRTQEALRRTGSALVGAAATSVLACPPILFCTVQVFVRFGTVIISSMVISLCFSIIFLAALLATVGPEDDFGPCGSVLSMAMWIRPPPPADISRVEVDAVGTVVTPGPEEVGKKSEGYSWNNFDTEVKKAKELDSGSGDWDAPALAPTTVRTPTRSRWGATLQTEPSPQALGRHAW</sequence>
<dbReference type="Gene3D" id="3.40.50.720">
    <property type="entry name" value="NAD(P)-binding Rossmann-like Domain"/>
    <property type="match status" value="1"/>
</dbReference>
<dbReference type="GO" id="GO:0016491">
    <property type="term" value="F:oxidoreductase activity"/>
    <property type="evidence" value="ECO:0007669"/>
    <property type="project" value="UniProtKB-KW"/>
</dbReference>
<accession>A0A813F6J8</accession>
<feature type="transmembrane region" description="Helical" evidence="10">
    <location>
        <begin position="1350"/>
        <end position="1375"/>
    </location>
</feature>
<keyword evidence="5" id="KW-0520">NAD</keyword>
<feature type="compositionally biased region" description="Polar residues" evidence="9">
    <location>
        <begin position="2444"/>
        <end position="2462"/>
    </location>
</feature>
<feature type="transmembrane region" description="Helical" evidence="10">
    <location>
        <begin position="1321"/>
        <end position="1344"/>
    </location>
</feature>
<dbReference type="InterPro" id="IPR036291">
    <property type="entry name" value="NAD(P)-bd_dom_sf"/>
</dbReference>
<name>A0A813F6J8_POLGL</name>
<reference evidence="13" key="1">
    <citation type="submission" date="2021-02" db="EMBL/GenBank/DDBJ databases">
        <authorList>
            <person name="Dougan E. K."/>
            <person name="Rhodes N."/>
            <person name="Thang M."/>
            <person name="Chan C."/>
        </authorList>
    </citation>
    <scope>NUCLEOTIDE SEQUENCE</scope>
</reference>
<dbReference type="EMBL" id="CAJNNV010024073">
    <property type="protein sequence ID" value="CAE8608877.1"/>
    <property type="molecule type" value="Genomic_DNA"/>
</dbReference>
<dbReference type="Gene3D" id="2.20.100.10">
    <property type="entry name" value="Thrombospondin type-1 (TSP1) repeat"/>
    <property type="match status" value="2"/>
</dbReference>
<evidence type="ECO:0000256" key="1">
    <source>
        <dbReference type="ARBA" id="ARBA00004141"/>
    </source>
</evidence>
<feature type="transmembrane region" description="Helical" evidence="10">
    <location>
        <begin position="1436"/>
        <end position="1455"/>
    </location>
</feature>
<dbReference type="InterPro" id="IPR052081">
    <property type="entry name" value="Dispatched_Hh_regulator"/>
</dbReference>
<feature type="transmembrane region" description="Helical" evidence="10">
    <location>
        <begin position="2308"/>
        <end position="2332"/>
    </location>
</feature>
<dbReference type="SMART" id="SM00225">
    <property type="entry name" value="BTB"/>
    <property type="match status" value="1"/>
</dbReference>
<dbReference type="Gene3D" id="1.10.1040.10">
    <property type="entry name" value="N-(1-d-carboxylethyl)-l-norvaline Dehydrogenase, domain 2"/>
    <property type="match status" value="1"/>
</dbReference>
<dbReference type="Gene3D" id="1.20.1640.10">
    <property type="entry name" value="Multidrug efflux transporter AcrB transmembrane domain"/>
    <property type="match status" value="2"/>
</dbReference>
<comment type="similarity">
    <text evidence="8">Belongs to the dispatched family.</text>
</comment>
<dbReference type="InterPro" id="IPR053958">
    <property type="entry name" value="HMGCR/SNAP/NPC1-like_SSD"/>
</dbReference>
<dbReference type="InterPro" id="IPR013131">
    <property type="entry name" value="Mannitol_DH_N"/>
</dbReference>
<dbReference type="Pfam" id="PF01232">
    <property type="entry name" value="Mannitol_dh"/>
    <property type="match status" value="1"/>
</dbReference>
<dbReference type="Pfam" id="PF00651">
    <property type="entry name" value="BTB"/>
    <property type="match status" value="1"/>
</dbReference>
<dbReference type="PROSITE" id="PS50092">
    <property type="entry name" value="TSP1"/>
    <property type="match status" value="3"/>
</dbReference>
<organism evidence="13 14">
    <name type="scientific">Polarella glacialis</name>
    <name type="common">Dinoflagellate</name>
    <dbReference type="NCBI Taxonomy" id="89957"/>
    <lineage>
        <taxon>Eukaryota</taxon>
        <taxon>Sar</taxon>
        <taxon>Alveolata</taxon>
        <taxon>Dinophyceae</taxon>
        <taxon>Suessiales</taxon>
        <taxon>Suessiaceae</taxon>
        <taxon>Polarella</taxon>
    </lineage>
</organism>
<evidence type="ECO:0000256" key="9">
    <source>
        <dbReference type="SAM" id="MobiDB-lite"/>
    </source>
</evidence>
<proteinExistence type="inferred from homology"/>
<feature type="compositionally biased region" description="Basic and acidic residues" evidence="9">
    <location>
        <begin position="1932"/>
        <end position="1943"/>
    </location>
</feature>
<dbReference type="InterPro" id="IPR000731">
    <property type="entry name" value="SSD"/>
</dbReference>
<dbReference type="Pfam" id="PF00090">
    <property type="entry name" value="TSP_1"/>
    <property type="match status" value="3"/>
</dbReference>
<dbReference type="GO" id="GO:0019594">
    <property type="term" value="P:mannitol metabolic process"/>
    <property type="evidence" value="ECO:0007669"/>
    <property type="project" value="InterPro"/>
</dbReference>
<evidence type="ECO:0000256" key="4">
    <source>
        <dbReference type="ARBA" id="ARBA00023002"/>
    </source>
</evidence>
<gene>
    <name evidence="13" type="ORF">PGLA1383_LOCUS26707</name>
</gene>
<keyword evidence="14" id="KW-1185">Reference proteome</keyword>
<dbReference type="SUPFAM" id="SSF48179">
    <property type="entry name" value="6-phosphogluconate dehydrogenase C-terminal domain-like"/>
    <property type="match status" value="1"/>
</dbReference>
<dbReference type="InterPro" id="IPR008927">
    <property type="entry name" value="6-PGluconate_DH-like_C_sf"/>
</dbReference>
<dbReference type="PROSITE" id="PS50156">
    <property type="entry name" value="SSD"/>
    <property type="match status" value="1"/>
</dbReference>
<dbReference type="Proteomes" id="UP000654075">
    <property type="component" value="Unassembled WGS sequence"/>
</dbReference>
<evidence type="ECO:0000313" key="13">
    <source>
        <dbReference type="EMBL" id="CAE8608877.1"/>
    </source>
</evidence>
<dbReference type="InterPro" id="IPR013328">
    <property type="entry name" value="6PGD_dom2"/>
</dbReference>
<feature type="domain" description="BTB" evidence="11">
    <location>
        <begin position="759"/>
        <end position="821"/>
    </location>
</feature>
<keyword evidence="2 10" id="KW-0812">Transmembrane</keyword>
<evidence type="ECO:0000256" key="7">
    <source>
        <dbReference type="ARBA" id="ARBA00023180"/>
    </source>
</evidence>
<feature type="compositionally biased region" description="Polar residues" evidence="9">
    <location>
        <begin position="1796"/>
        <end position="1807"/>
    </location>
</feature>
<dbReference type="OrthoDB" id="418169at2759"/>
<dbReference type="PANTHER" id="PTHR45951">
    <property type="entry name" value="PROTEIN DISPATCHED-RELATED"/>
    <property type="match status" value="1"/>
</dbReference>
<dbReference type="GO" id="GO:0016020">
    <property type="term" value="C:membrane"/>
    <property type="evidence" value="ECO:0007669"/>
    <property type="project" value="UniProtKB-SubCell"/>
</dbReference>
<keyword evidence="6 10" id="KW-0472">Membrane</keyword>
<feature type="transmembrane region" description="Helical" evidence="10">
    <location>
        <begin position="1246"/>
        <end position="1268"/>
    </location>
</feature>
<evidence type="ECO:0000256" key="3">
    <source>
        <dbReference type="ARBA" id="ARBA00022989"/>
    </source>
</evidence>
<feature type="transmembrane region" description="Helical" evidence="10">
    <location>
        <begin position="2338"/>
        <end position="2358"/>
    </location>
</feature>
<evidence type="ECO:0000256" key="10">
    <source>
        <dbReference type="SAM" id="Phobius"/>
    </source>
</evidence>
<dbReference type="InterPro" id="IPR023027">
    <property type="entry name" value="Mannitol_DH_CS"/>
</dbReference>
<feature type="region of interest" description="Disordered" evidence="9">
    <location>
        <begin position="1796"/>
        <end position="1823"/>
    </location>
</feature>
<feature type="region of interest" description="Disordered" evidence="9">
    <location>
        <begin position="2428"/>
        <end position="2471"/>
    </location>
</feature>
<dbReference type="InterPro" id="IPR011333">
    <property type="entry name" value="SKP1/BTB/POZ_sf"/>
</dbReference>
<evidence type="ECO:0000259" key="12">
    <source>
        <dbReference type="PROSITE" id="PS50156"/>
    </source>
</evidence>
<feature type="transmembrane region" description="Helical" evidence="10">
    <location>
        <begin position="2206"/>
        <end position="2229"/>
    </location>
</feature>
<feature type="domain" description="SSD" evidence="12">
    <location>
        <begin position="1247"/>
        <end position="1375"/>
    </location>
</feature>
<feature type="region of interest" description="Disordered" evidence="9">
    <location>
        <begin position="1922"/>
        <end position="2009"/>
    </location>
</feature>
<keyword evidence="7" id="KW-0325">Glycoprotein</keyword>
<dbReference type="SMART" id="SM00209">
    <property type="entry name" value="TSP1"/>
    <property type="match status" value="6"/>
</dbReference>
<dbReference type="PROSITE" id="PS00974">
    <property type="entry name" value="MANNITOL_DHGENASE"/>
    <property type="match status" value="1"/>
</dbReference>
<dbReference type="SUPFAM" id="SSF54695">
    <property type="entry name" value="POZ domain"/>
    <property type="match status" value="1"/>
</dbReference>
<dbReference type="SUPFAM" id="SSF82866">
    <property type="entry name" value="Multidrug efflux transporter AcrB transmembrane domain"/>
    <property type="match status" value="2"/>
</dbReference>
<dbReference type="GO" id="GO:0022857">
    <property type="term" value="F:transmembrane transporter activity"/>
    <property type="evidence" value="ECO:0007669"/>
    <property type="project" value="TreeGrafter"/>
</dbReference>
<dbReference type="SUPFAM" id="SSF82895">
    <property type="entry name" value="TSP-1 type 1 repeat"/>
    <property type="match status" value="2"/>
</dbReference>
<keyword evidence="3 10" id="KW-1133">Transmembrane helix</keyword>
<dbReference type="PANTHER" id="PTHR45951:SF3">
    <property type="entry name" value="PROTEIN DISPATCHED"/>
    <property type="match status" value="1"/>
</dbReference>
<comment type="subcellular location">
    <subcellularLocation>
        <location evidence="1">Membrane</location>
        <topology evidence="1">Multi-pass membrane protein</topology>
    </subcellularLocation>
</comment>
<feature type="non-terminal residue" evidence="13">
    <location>
        <position position="2471"/>
    </location>
</feature>
<feature type="transmembrane region" description="Helical" evidence="10">
    <location>
        <begin position="916"/>
        <end position="939"/>
    </location>
</feature>
<dbReference type="GO" id="GO:0007224">
    <property type="term" value="P:smoothened signaling pathway"/>
    <property type="evidence" value="ECO:0007669"/>
    <property type="project" value="TreeGrafter"/>
</dbReference>
<evidence type="ECO:0000259" key="11">
    <source>
        <dbReference type="PROSITE" id="PS50097"/>
    </source>
</evidence>
<feature type="compositionally biased region" description="Low complexity" evidence="9">
    <location>
        <begin position="1960"/>
        <end position="1999"/>
    </location>
</feature>